<comment type="caution">
    <text evidence="1">The sequence shown here is derived from an EMBL/GenBank/DDBJ whole genome shotgun (WGS) entry which is preliminary data.</text>
</comment>
<dbReference type="EMBL" id="LSYU01000109">
    <property type="protein sequence ID" value="KXX63392.1"/>
    <property type="molecule type" value="Genomic_DNA"/>
</dbReference>
<evidence type="ECO:0000313" key="1">
    <source>
        <dbReference type="EMBL" id="KXX63392.1"/>
    </source>
</evidence>
<name>A0ABR5VG81_MARGR</name>
<sequence length="123" mass="13964">MINPQALAELGKDVRTILHGAHFAQHETSILVPALAQSHVDQQGQRVQIQWLEPQGFPDQLGTGIEIPFELRNRGQIKKRREVVRIDLEHGTINRLSHLDTPVTIMTQGYLVKIVITTQNRTF</sequence>
<keyword evidence="2" id="KW-1185">Reference proteome</keyword>
<evidence type="ECO:0000313" key="2">
    <source>
        <dbReference type="Proteomes" id="UP000075766"/>
    </source>
</evidence>
<accession>A0ABR5VG81</accession>
<dbReference type="Proteomes" id="UP000075766">
    <property type="component" value="Unassembled WGS sequence"/>
</dbReference>
<reference evidence="1 2" key="1">
    <citation type="submission" date="2016-02" db="EMBL/GenBank/DDBJ databases">
        <title>Genome sequence of Marichromatium gracile YL-28, a purple sulfur bacterium.</title>
        <authorList>
            <person name="Zhao C."/>
            <person name="Hong X."/>
            <person name="Chen S."/>
            <person name="Yang S."/>
        </authorList>
    </citation>
    <scope>NUCLEOTIDE SEQUENCE [LARGE SCALE GENOMIC DNA]</scope>
    <source>
        <strain evidence="1 2">YL28</strain>
    </source>
</reference>
<protein>
    <submittedName>
        <fullName evidence="1">Uncharacterized protein</fullName>
    </submittedName>
</protein>
<proteinExistence type="predicted"/>
<gene>
    <name evidence="1" type="ORF">AY586_16665</name>
</gene>
<organism evidence="1 2">
    <name type="scientific">Marichromatium gracile</name>
    <name type="common">Chromatium gracile</name>
    <dbReference type="NCBI Taxonomy" id="1048"/>
    <lineage>
        <taxon>Bacteria</taxon>
        <taxon>Pseudomonadati</taxon>
        <taxon>Pseudomonadota</taxon>
        <taxon>Gammaproteobacteria</taxon>
        <taxon>Chromatiales</taxon>
        <taxon>Chromatiaceae</taxon>
        <taxon>Marichromatium</taxon>
    </lineage>
</organism>